<feature type="signal peptide" evidence="1">
    <location>
        <begin position="1"/>
        <end position="16"/>
    </location>
</feature>
<dbReference type="Pfam" id="PF25096">
    <property type="entry name" value="DUF7808"/>
    <property type="match status" value="1"/>
</dbReference>
<organism evidence="3 4">
    <name type="scientific">Heterorhabditis bacteriophora</name>
    <name type="common">Entomopathogenic nematode worm</name>
    <dbReference type="NCBI Taxonomy" id="37862"/>
    <lineage>
        <taxon>Eukaryota</taxon>
        <taxon>Metazoa</taxon>
        <taxon>Ecdysozoa</taxon>
        <taxon>Nematoda</taxon>
        <taxon>Chromadorea</taxon>
        <taxon>Rhabditida</taxon>
        <taxon>Rhabditina</taxon>
        <taxon>Rhabditomorpha</taxon>
        <taxon>Strongyloidea</taxon>
        <taxon>Heterorhabditidae</taxon>
        <taxon>Heterorhabditis</taxon>
    </lineage>
</organism>
<dbReference type="AlphaFoldDB" id="A0A1I7XL73"/>
<protein>
    <submittedName>
        <fullName evidence="4">Secreted protein</fullName>
    </submittedName>
</protein>
<reference evidence="4" key="1">
    <citation type="submission" date="2016-11" db="UniProtKB">
        <authorList>
            <consortium name="WormBaseParasite"/>
        </authorList>
    </citation>
    <scope>IDENTIFICATION</scope>
</reference>
<dbReference type="WBParaSite" id="Hba_18273">
    <property type="protein sequence ID" value="Hba_18273"/>
    <property type="gene ID" value="Hba_18273"/>
</dbReference>
<evidence type="ECO:0000313" key="3">
    <source>
        <dbReference type="Proteomes" id="UP000095283"/>
    </source>
</evidence>
<dbReference type="Proteomes" id="UP000095283">
    <property type="component" value="Unplaced"/>
</dbReference>
<evidence type="ECO:0000256" key="1">
    <source>
        <dbReference type="SAM" id="SignalP"/>
    </source>
</evidence>
<dbReference type="InterPro" id="IPR056710">
    <property type="entry name" value="DUF7808"/>
</dbReference>
<feature type="chain" id="PRO_5009311277" evidence="1">
    <location>
        <begin position="17"/>
        <end position="161"/>
    </location>
</feature>
<accession>A0A1I7XL73</accession>
<keyword evidence="1" id="KW-0732">Signal</keyword>
<name>A0A1I7XL73_HETBA</name>
<sequence length="161" mass="18655">MFCTAIIFWFILGVASESVHWQWREMICKSKDNKNDKDASPCEIVLKESENDTSGRSAPLNTCFEEKANNQSRTYCDILCPGAVTAYRITRQPQNHKSCFSHYTYRLEKRGDNFLMWREGKCRSADIQFTVRCEFSSARAEFITDEQLFESAKTLGLHNVQ</sequence>
<evidence type="ECO:0000259" key="2">
    <source>
        <dbReference type="Pfam" id="PF25096"/>
    </source>
</evidence>
<dbReference type="PANTHER" id="PTHR34493">
    <property type="entry name" value="PROTEIN CBG13422-RELATED"/>
    <property type="match status" value="1"/>
</dbReference>
<feature type="domain" description="DUF7808" evidence="2">
    <location>
        <begin position="19"/>
        <end position="151"/>
    </location>
</feature>
<evidence type="ECO:0000313" key="4">
    <source>
        <dbReference type="WBParaSite" id="Hba_18273"/>
    </source>
</evidence>
<proteinExistence type="predicted"/>
<keyword evidence="3" id="KW-1185">Reference proteome</keyword>